<evidence type="ECO:0000259" key="4">
    <source>
        <dbReference type="Pfam" id="PF13649"/>
    </source>
</evidence>
<dbReference type="Proteomes" id="UP000034562">
    <property type="component" value="Unassembled WGS sequence"/>
</dbReference>
<gene>
    <name evidence="5" type="ORF">UU12_C0033G0008</name>
</gene>
<evidence type="ECO:0000313" key="5">
    <source>
        <dbReference type="EMBL" id="KKR69957.1"/>
    </source>
</evidence>
<dbReference type="GO" id="GO:0032259">
    <property type="term" value="P:methylation"/>
    <property type="evidence" value="ECO:0007669"/>
    <property type="project" value="UniProtKB-KW"/>
</dbReference>
<dbReference type="STRING" id="1618563.UU12_C0033G0008"/>
<dbReference type="EMBL" id="LBZK01000033">
    <property type="protein sequence ID" value="KKR69957.1"/>
    <property type="molecule type" value="Genomic_DNA"/>
</dbReference>
<dbReference type="InterPro" id="IPR029063">
    <property type="entry name" value="SAM-dependent_MTases_sf"/>
</dbReference>
<keyword evidence="2" id="KW-0808">Transferase</keyword>
<keyword evidence="1" id="KW-0489">Methyltransferase</keyword>
<reference evidence="5 6" key="1">
    <citation type="journal article" date="2015" name="Nature">
        <title>rRNA introns, odd ribosomes, and small enigmatic genomes across a large radiation of phyla.</title>
        <authorList>
            <person name="Brown C.T."/>
            <person name="Hug L.A."/>
            <person name="Thomas B.C."/>
            <person name="Sharon I."/>
            <person name="Castelle C.J."/>
            <person name="Singh A."/>
            <person name="Wilkins M.J."/>
            <person name="Williams K.H."/>
            <person name="Banfield J.F."/>
        </authorList>
    </citation>
    <scope>NUCLEOTIDE SEQUENCE [LARGE SCALE GENOMIC DNA]</scope>
</reference>
<dbReference type="Gene3D" id="3.40.50.150">
    <property type="entry name" value="Vaccinia Virus protein VP39"/>
    <property type="match status" value="1"/>
</dbReference>
<evidence type="ECO:0000256" key="3">
    <source>
        <dbReference type="ARBA" id="ARBA00022691"/>
    </source>
</evidence>
<dbReference type="Pfam" id="PF13649">
    <property type="entry name" value="Methyltransf_25"/>
    <property type="match status" value="1"/>
</dbReference>
<organism evidence="5 6">
    <name type="scientific">Candidatus Woesebacteria bacterium GW2011_GWA2_40_7b</name>
    <dbReference type="NCBI Taxonomy" id="1618563"/>
    <lineage>
        <taxon>Bacteria</taxon>
        <taxon>Candidatus Woeseibacteriota</taxon>
    </lineage>
</organism>
<dbReference type="SUPFAM" id="SSF53335">
    <property type="entry name" value="S-adenosyl-L-methionine-dependent methyltransferases"/>
    <property type="match status" value="1"/>
</dbReference>
<dbReference type="GO" id="GO:0008168">
    <property type="term" value="F:methyltransferase activity"/>
    <property type="evidence" value="ECO:0007669"/>
    <property type="project" value="UniProtKB-KW"/>
</dbReference>
<sequence length="256" mass="29790">MVTLSFREANLFILELRFSSSRFLNRAMLAQKRASNIMIKSKAWNWDLSIAPWWEEPAAEVYPLLFKWNKMGFKKFLDLGCGIGRHSIFFANNGFEVDAFDLGEEGVRKLDKLAKEKGLPIRSKVSDMLSLPYEDNQFDCLVAYHVIYHSDDDGIKKVISEIKRVLKKDGEAYVTFNSQNSDSYKDLDNKHITENTIVKEKGHEAGIPHYYAKKENVENLLKDFEILEFSYKEEYYPDYMGAHYFVLVKNTKQPLP</sequence>
<evidence type="ECO:0000256" key="2">
    <source>
        <dbReference type="ARBA" id="ARBA00022679"/>
    </source>
</evidence>
<dbReference type="CDD" id="cd02440">
    <property type="entry name" value="AdoMet_MTases"/>
    <property type="match status" value="1"/>
</dbReference>
<dbReference type="PANTHER" id="PTHR43464">
    <property type="entry name" value="METHYLTRANSFERASE"/>
    <property type="match status" value="1"/>
</dbReference>
<accession>A0A0G0W3U4</accession>
<dbReference type="PANTHER" id="PTHR43464:SF19">
    <property type="entry name" value="UBIQUINONE BIOSYNTHESIS O-METHYLTRANSFERASE, MITOCHONDRIAL"/>
    <property type="match status" value="1"/>
</dbReference>
<evidence type="ECO:0000256" key="1">
    <source>
        <dbReference type="ARBA" id="ARBA00022603"/>
    </source>
</evidence>
<dbReference type="InterPro" id="IPR041698">
    <property type="entry name" value="Methyltransf_25"/>
</dbReference>
<dbReference type="AlphaFoldDB" id="A0A0G0W3U4"/>
<evidence type="ECO:0000313" key="6">
    <source>
        <dbReference type="Proteomes" id="UP000034562"/>
    </source>
</evidence>
<proteinExistence type="predicted"/>
<keyword evidence="3" id="KW-0949">S-adenosyl-L-methionine</keyword>
<name>A0A0G0W3U4_9BACT</name>
<comment type="caution">
    <text evidence="5">The sequence shown here is derived from an EMBL/GenBank/DDBJ whole genome shotgun (WGS) entry which is preliminary data.</text>
</comment>
<feature type="domain" description="Methyltransferase" evidence="4">
    <location>
        <begin position="77"/>
        <end position="170"/>
    </location>
</feature>
<protein>
    <recommendedName>
        <fullName evidence="4">Methyltransferase domain-containing protein</fullName>
    </recommendedName>
</protein>